<dbReference type="RefSeq" id="XP_037193789.1">
    <property type="nucleotide sequence ID" value="XM_037333702.1"/>
</dbReference>
<dbReference type="GeneID" id="59257394"/>
<proteinExistence type="predicted"/>
<dbReference type="OrthoDB" id="3552571at2759"/>
<keyword evidence="2" id="KW-1185">Reference proteome</keyword>
<comment type="caution">
    <text evidence="1">The sequence shown here is derived from an EMBL/GenBank/DDBJ whole genome shotgun (WGS) entry which is preliminary data.</text>
</comment>
<name>A0A8H6AWG6_9HELO</name>
<evidence type="ECO:0000313" key="1">
    <source>
        <dbReference type="EMBL" id="KAF5874843.1"/>
    </source>
</evidence>
<protein>
    <submittedName>
        <fullName evidence="1">Uncharacterized protein</fullName>
    </submittedName>
</protein>
<dbReference type="Proteomes" id="UP000531561">
    <property type="component" value="Unassembled WGS sequence"/>
</dbReference>
<gene>
    <name evidence="1" type="ORF">Bfra_003292</name>
</gene>
<sequence length="131" mass="15298">MSDTPMCHICRQISRRSARGFVLLNPGKLEHCLLCNRLFCAKHKAVENNTICKIRHDSYYDNHWQLHGTGTIFRSMTHRNIEMDPSNAGFDRITKVLMEREEDKKIVEEEKRRIEEAAKSEGTSEEIAKHE</sequence>
<evidence type="ECO:0000313" key="2">
    <source>
        <dbReference type="Proteomes" id="UP000531561"/>
    </source>
</evidence>
<organism evidence="1 2">
    <name type="scientific">Botrytis fragariae</name>
    <dbReference type="NCBI Taxonomy" id="1964551"/>
    <lineage>
        <taxon>Eukaryota</taxon>
        <taxon>Fungi</taxon>
        <taxon>Dikarya</taxon>
        <taxon>Ascomycota</taxon>
        <taxon>Pezizomycotina</taxon>
        <taxon>Leotiomycetes</taxon>
        <taxon>Helotiales</taxon>
        <taxon>Sclerotiniaceae</taxon>
        <taxon>Botrytis</taxon>
    </lineage>
</organism>
<reference evidence="1 2" key="1">
    <citation type="journal article" date="2020" name="Phytopathology">
        <title>A high-quality genome resource of Botrytis fragariae, a new and rapidly spreading fungal pathogen causing strawberry gray mold in the U.S.A.</title>
        <authorList>
            <person name="Wu Y."/>
            <person name="Saski C.A."/>
            <person name="Schnabel G."/>
            <person name="Xiao S."/>
            <person name="Hu M."/>
        </authorList>
    </citation>
    <scope>NUCLEOTIDE SEQUENCE [LARGE SCALE GENOMIC DNA]</scope>
    <source>
        <strain evidence="1 2">BVB16</strain>
    </source>
</reference>
<accession>A0A8H6AWG6</accession>
<dbReference type="AlphaFoldDB" id="A0A8H6AWG6"/>
<dbReference type="EMBL" id="JABFCT010000006">
    <property type="protein sequence ID" value="KAF5874843.1"/>
    <property type="molecule type" value="Genomic_DNA"/>
</dbReference>